<evidence type="ECO:0000313" key="1">
    <source>
        <dbReference type="EMBL" id="MBO2461716.1"/>
    </source>
</evidence>
<gene>
    <name evidence="1" type="ORF">J4709_29515</name>
</gene>
<protein>
    <recommendedName>
        <fullName evidence="3">DUF5681 domain-containing protein</fullName>
    </recommendedName>
</protein>
<accession>A0ABS3RY80</accession>
<evidence type="ECO:0008006" key="3">
    <source>
        <dbReference type="Google" id="ProtNLM"/>
    </source>
</evidence>
<dbReference type="RefSeq" id="WP_208245199.1">
    <property type="nucleotide sequence ID" value="NZ_JAGEPF010000018.1"/>
</dbReference>
<keyword evidence="2" id="KW-1185">Reference proteome</keyword>
<dbReference type="Proteomes" id="UP000680206">
    <property type="component" value="Unassembled WGS sequence"/>
</dbReference>
<evidence type="ECO:0000313" key="2">
    <source>
        <dbReference type="Proteomes" id="UP000680206"/>
    </source>
</evidence>
<comment type="caution">
    <text evidence="1">The sequence shown here is derived from an EMBL/GenBank/DDBJ whole genome shotgun (WGS) entry which is preliminary data.</text>
</comment>
<sequence>MPTKTTVSEFKTVVRAPFGPGDADNPKGKPKVVARLRGHHDEAEAIAAARAELRELAEWIAEVLDTDDADWTTEVAAKAPGRNVRLVGKGLVAFEPDEASTVRGDEAPDDLAGDAKVADWDTVAGRLGKPAA</sequence>
<organism evidence="1 2">
    <name type="scientific">Actinomadura violacea</name>
    <dbReference type="NCBI Taxonomy" id="2819934"/>
    <lineage>
        <taxon>Bacteria</taxon>
        <taxon>Bacillati</taxon>
        <taxon>Actinomycetota</taxon>
        <taxon>Actinomycetes</taxon>
        <taxon>Streptosporangiales</taxon>
        <taxon>Thermomonosporaceae</taxon>
        <taxon>Actinomadura</taxon>
    </lineage>
</organism>
<proteinExistence type="predicted"/>
<reference evidence="1 2" key="1">
    <citation type="submission" date="2021-03" db="EMBL/GenBank/DDBJ databases">
        <title>Actinomadura violae sp. nov., isolated from lichen in Thailand.</title>
        <authorList>
            <person name="Kanchanasin P."/>
            <person name="Saeng-In P."/>
            <person name="Phongsopitanun W."/>
            <person name="Yuki M."/>
            <person name="Kudo T."/>
            <person name="Ohkuma M."/>
            <person name="Tanasupawat S."/>
        </authorList>
    </citation>
    <scope>NUCLEOTIDE SEQUENCE [LARGE SCALE GENOMIC DNA]</scope>
    <source>
        <strain evidence="1 2">LCR2-06</strain>
    </source>
</reference>
<name>A0ABS3RY80_9ACTN</name>
<dbReference type="EMBL" id="JAGEPF010000018">
    <property type="protein sequence ID" value="MBO2461716.1"/>
    <property type="molecule type" value="Genomic_DNA"/>
</dbReference>